<gene>
    <name evidence="2" type="ORF">WN944_006320</name>
</gene>
<dbReference type="InterPro" id="IPR057670">
    <property type="entry name" value="SH3_retrovirus"/>
</dbReference>
<dbReference type="Pfam" id="PF25597">
    <property type="entry name" value="SH3_retrovirus"/>
    <property type="match status" value="1"/>
</dbReference>
<dbReference type="InterPro" id="IPR039537">
    <property type="entry name" value="Retrotran_Ty1/copia-like"/>
</dbReference>
<dbReference type="EMBL" id="JBCGBO010000003">
    <property type="protein sequence ID" value="KAK9214331.1"/>
    <property type="molecule type" value="Genomic_DNA"/>
</dbReference>
<dbReference type="AlphaFoldDB" id="A0AAP0MIY9"/>
<evidence type="ECO:0000313" key="2">
    <source>
        <dbReference type="EMBL" id="KAK9214331.1"/>
    </source>
</evidence>
<proteinExistence type="predicted"/>
<reference evidence="2 3" key="1">
    <citation type="submission" date="2024-05" db="EMBL/GenBank/DDBJ databases">
        <title>Haplotype-resolved chromosome-level genome assembly of Huyou (Citrus changshanensis).</title>
        <authorList>
            <person name="Miao C."/>
            <person name="Chen W."/>
            <person name="Wu Y."/>
            <person name="Wang L."/>
            <person name="Zhao S."/>
            <person name="Grierson D."/>
            <person name="Xu C."/>
            <person name="Chen K."/>
        </authorList>
    </citation>
    <scope>NUCLEOTIDE SEQUENCE [LARGE SCALE GENOMIC DNA]</scope>
    <source>
        <strain evidence="2">01-14</strain>
        <tissue evidence="2">Leaf</tissue>
    </source>
</reference>
<name>A0AAP0MIY9_9ROSI</name>
<organism evidence="2 3">
    <name type="scientific">Citrus x changshan-huyou</name>
    <dbReference type="NCBI Taxonomy" id="2935761"/>
    <lineage>
        <taxon>Eukaryota</taxon>
        <taxon>Viridiplantae</taxon>
        <taxon>Streptophyta</taxon>
        <taxon>Embryophyta</taxon>
        <taxon>Tracheophyta</taxon>
        <taxon>Spermatophyta</taxon>
        <taxon>Magnoliopsida</taxon>
        <taxon>eudicotyledons</taxon>
        <taxon>Gunneridae</taxon>
        <taxon>Pentapetalae</taxon>
        <taxon>rosids</taxon>
        <taxon>malvids</taxon>
        <taxon>Sapindales</taxon>
        <taxon>Rutaceae</taxon>
        <taxon>Aurantioideae</taxon>
        <taxon>Citrus</taxon>
    </lineage>
</organism>
<evidence type="ECO:0000259" key="1">
    <source>
        <dbReference type="Pfam" id="PF25597"/>
    </source>
</evidence>
<accession>A0AAP0MIY9</accession>
<protein>
    <recommendedName>
        <fullName evidence="1">Retroviral polymerase SH3-like domain-containing protein</fullName>
    </recommendedName>
</protein>
<comment type="caution">
    <text evidence="2">The sequence shown here is derived from an EMBL/GenBank/DDBJ whole genome shotgun (WGS) entry which is preliminary data.</text>
</comment>
<feature type="domain" description="Retroviral polymerase SH3-like" evidence="1">
    <location>
        <begin position="61"/>
        <end position="122"/>
    </location>
</feature>
<keyword evidence="3" id="KW-1185">Reference proteome</keyword>
<dbReference type="SUPFAM" id="SSF53098">
    <property type="entry name" value="Ribonuclease H-like"/>
    <property type="match status" value="1"/>
</dbReference>
<dbReference type="InterPro" id="IPR012337">
    <property type="entry name" value="RNaseH-like_sf"/>
</dbReference>
<evidence type="ECO:0000313" key="3">
    <source>
        <dbReference type="Proteomes" id="UP001428341"/>
    </source>
</evidence>
<dbReference type="PANTHER" id="PTHR42648">
    <property type="entry name" value="TRANSPOSASE, PUTATIVE-RELATED"/>
    <property type="match status" value="1"/>
</dbReference>
<sequence length="207" mass="23547">METALTMLFESSLPLKYWVEAVLTAVYLINKLPQTIIKMHTPHELLFKETPSYNEIKVFGCCCFPSLRDYNKTKFDKKTLPCIFVGYSPTHKGYRCLFPQNNRIYISRHVTFDELCFPYQNLKDSSHVQDACSVPTTPNVSQWLLTTWTESFDNTSLGHIKVANPNYTATSPNTNEPLSPTPNKVVIIEDLHEPPTSLPESPSTNSP</sequence>
<dbReference type="PANTHER" id="PTHR42648:SF26">
    <property type="entry name" value="INTEGRASE CATALYTIC DOMAIN-CONTAINING PROTEIN"/>
    <property type="match status" value="1"/>
</dbReference>
<dbReference type="Proteomes" id="UP001428341">
    <property type="component" value="Unassembled WGS sequence"/>
</dbReference>